<comment type="caution">
    <text evidence="1">The sequence shown here is derived from an EMBL/GenBank/DDBJ whole genome shotgun (WGS) entry which is preliminary data.</text>
</comment>
<accession>A0ABV5WGJ5</accession>
<reference evidence="1 2" key="1">
    <citation type="submission" date="2024-09" db="EMBL/GenBank/DDBJ databases">
        <authorList>
            <person name="Sun Q."/>
            <person name="Mori K."/>
        </authorList>
    </citation>
    <scope>NUCLEOTIDE SEQUENCE [LARGE SCALE GENOMIC DNA]</scope>
    <source>
        <strain evidence="1 2">JCM 11201</strain>
    </source>
</reference>
<dbReference type="RefSeq" id="WP_379950080.1">
    <property type="nucleotide sequence ID" value="NZ_JBHMAF010000086.1"/>
</dbReference>
<organism evidence="1 2">
    <name type="scientific">Ectobacillus funiculus</name>
    <dbReference type="NCBI Taxonomy" id="137993"/>
    <lineage>
        <taxon>Bacteria</taxon>
        <taxon>Bacillati</taxon>
        <taxon>Bacillota</taxon>
        <taxon>Bacilli</taxon>
        <taxon>Bacillales</taxon>
        <taxon>Bacillaceae</taxon>
        <taxon>Ectobacillus</taxon>
    </lineage>
</organism>
<name>A0ABV5WGJ5_9BACI</name>
<protein>
    <submittedName>
        <fullName evidence="1">Histidine phosphatase family protein</fullName>
    </submittedName>
</protein>
<proteinExistence type="predicted"/>
<evidence type="ECO:0000313" key="1">
    <source>
        <dbReference type="EMBL" id="MFB9759738.1"/>
    </source>
</evidence>
<dbReference type="EMBL" id="JBHMAF010000086">
    <property type="protein sequence ID" value="MFB9759738.1"/>
    <property type="molecule type" value="Genomic_DNA"/>
</dbReference>
<sequence>MQISLITHGPVNVPSYFMSTTAFHLWWEQYKQAELVLNSTFPTKTTDIVRQAKRVITSDATCAVQSAASFISSLSFVQNNLFREISVPRCLPTVPWLKLKPSAWMMLSRALWLADCSNNSDHTESYKQAEQRAQQAADLLIGYALCDSKIVLIGHAFFNAMIAKELRKKGWTGPLWTDSRNWGCTTYRYSKVFAGKSLEYKVGFTPS</sequence>
<dbReference type="InterPro" id="IPR029033">
    <property type="entry name" value="His_PPase_superfam"/>
</dbReference>
<dbReference type="Proteomes" id="UP001589609">
    <property type="component" value="Unassembled WGS sequence"/>
</dbReference>
<dbReference type="Gene3D" id="3.40.50.1240">
    <property type="entry name" value="Phosphoglycerate mutase-like"/>
    <property type="match status" value="1"/>
</dbReference>
<keyword evidence="2" id="KW-1185">Reference proteome</keyword>
<dbReference type="SUPFAM" id="SSF53254">
    <property type="entry name" value="Phosphoglycerate mutase-like"/>
    <property type="match status" value="1"/>
</dbReference>
<gene>
    <name evidence="1" type="ORF">ACFFMS_15130</name>
</gene>
<evidence type="ECO:0000313" key="2">
    <source>
        <dbReference type="Proteomes" id="UP001589609"/>
    </source>
</evidence>